<reference evidence="4" key="1">
    <citation type="submission" date="2017-02" db="EMBL/GenBank/DDBJ databases">
        <authorList>
            <person name="Mornico D."/>
        </authorList>
    </citation>
    <scope>NUCLEOTIDE SEQUENCE [LARGE SCALE GENOMIC DNA]</scope>
</reference>
<dbReference type="Pfam" id="PF07282">
    <property type="entry name" value="Cas12f1-like_TNB"/>
    <property type="match status" value="1"/>
</dbReference>
<dbReference type="NCBIfam" id="NF040570">
    <property type="entry name" value="guided_TnpB"/>
    <property type="match status" value="1"/>
</dbReference>
<evidence type="ECO:0000259" key="2">
    <source>
        <dbReference type="Pfam" id="PF07282"/>
    </source>
</evidence>
<dbReference type="EMBL" id="FUGD01000050">
    <property type="protein sequence ID" value="SJM36589.1"/>
    <property type="molecule type" value="Genomic_DNA"/>
</dbReference>
<dbReference type="STRING" id="1945520.A1019T_00550"/>
<name>A0A1R4EDS6_9GAMM</name>
<dbReference type="Proteomes" id="UP000188169">
    <property type="component" value="Unassembled WGS sequence"/>
</dbReference>
<proteinExistence type="predicted"/>
<protein>
    <submittedName>
        <fullName evidence="3">Putative transposase DNA-binding domain protein</fullName>
    </submittedName>
</protein>
<organism evidence="3 4">
    <name type="scientific">Psychrobacter pasteurii</name>
    <dbReference type="NCBI Taxonomy" id="1945520"/>
    <lineage>
        <taxon>Bacteria</taxon>
        <taxon>Pseudomonadati</taxon>
        <taxon>Pseudomonadota</taxon>
        <taxon>Gammaproteobacteria</taxon>
        <taxon>Moraxellales</taxon>
        <taxon>Moraxellaceae</taxon>
        <taxon>Psychrobacter</taxon>
    </lineage>
</organism>
<dbReference type="GO" id="GO:0003677">
    <property type="term" value="F:DNA binding"/>
    <property type="evidence" value="ECO:0007669"/>
    <property type="project" value="UniProtKB-KW"/>
</dbReference>
<accession>A0A1R4EDS6</accession>
<feature type="domain" description="Cas12f1-like TNB" evidence="2">
    <location>
        <begin position="16"/>
        <end position="83"/>
    </location>
</feature>
<sequence>MVKNRKLAKAINDVGWGQFVTLLTYKASWYGKNVLKVNRFFASSKICSHCHHKLESLPLSVRHWVCPSCQTQHDSDINTSNNIRQQALADVAGLATV</sequence>
<keyword evidence="1 3" id="KW-0238">DNA-binding</keyword>
<dbReference type="InterPro" id="IPR010095">
    <property type="entry name" value="Cas12f1-like_TNB"/>
</dbReference>
<evidence type="ECO:0000313" key="4">
    <source>
        <dbReference type="Proteomes" id="UP000188169"/>
    </source>
</evidence>
<dbReference type="AlphaFoldDB" id="A0A1R4EDS6"/>
<evidence type="ECO:0000313" key="3">
    <source>
        <dbReference type="EMBL" id="SJM36589.1"/>
    </source>
</evidence>
<gene>
    <name evidence="3" type="ORF">A1019T_00550</name>
</gene>
<evidence type="ECO:0000256" key="1">
    <source>
        <dbReference type="ARBA" id="ARBA00023125"/>
    </source>
</evidence>
<keyword evidence="4" id="KW-1185">Reference proteome</keyword>